<gene>
    <name evidence="12" type="ORF">LKD36_14345</name>
</gene>
<keyword evidence="7 8" id="KW-0119">Carbohydrate metabolism</keyword>
<dbReference type="Proteomes" id="UP001198220">
    <property type="component" value="Unassembled WGS sequence"/>
</dbReference>
<dbReference type="AlphaFoldDB" id="A0AAE3DD16"/>
<dbReference type="EMBL" id="JAJEPS010000019">
    <property type="protein sequence ID" value="MCC2127341.1"/>
    <property type="molecule type" value="Genomic_DNA"/>
</dbReference>
<dbReference type="InterPro" id="IPR011013">
    <property type="entry name" value="Gal_mutarotase_sf_dom"/>
</dbReference>
<dbReference type="PANTHER" id="PTHR10091:SF0">
    <property type="entry name" value="GALACTOSE MUTAROTASE"/>
    <property type="match status" value="1"/>
</dbReference>
<dbReference type="PIRSF" id="PIRSF005096">
    <property type="entry name" value="GALM"/>
    <property type="match status" value="1"/>
</dbReference>
<evidence type="ECO:0000256" key="1">
    <source>
        <dbReference type="ARBA" id="ARBA00001614"/>
    </source>
</evidence>
<feature type="active site" description="Proton acceptor" evidence="9">
    <location>
        <position position="314"/>
    </location>
</feature>
<comment type="pathway">
    <text evidence="2 8">Carbohydrate metabolism; hexose metabolism.</text>
</comment>
<keyword evidence="6 8" id="KW-0413">Isomerase</keyword>
<comment type="caution">
    <text evidence="12">The sequence shown here is derived from an EMBL/GenBank/DDBJ whole genome shotgun (WGS) entry which is preliminary data.</text>
</comment>
<accession>A0AAE3DD16</accession>
<dbReference type="EC" id="5.1.3.3" evidence="4 8"/>
<feature type="binding site" evidence="11">
    <location>
        <begin position="80"/>
        <end position="81"/>
    </location>
    <ligand>
        <name>beta-D-galactose</name>
        <dbReference type="ChEBI" id="CHEBI:27667"/>
    </ligand>
</feature>
<protein>
    <recommendedName>
        <fullName evidence="5 8">Aldose 1-epimerase</fullName>
        <ecNumber evidence="4 8">5.1.3.3</ecNumber>
    </recommendedName>
</protein>
<dbReference type="CDD" id="cd09019">
    <property type="entry name" value="galactose_mutarotase_like"/>
    <property type="match status" value="1"/>
</dbReference>
<evidence type="ECO:0000256" key="4">
    <source>
        <dbReference type="ARBA" id="ARBA00013185"/>
    </source>
</evidence>
<dbReference type="InterPro" id="IPR008183">
    <property type="entry name" value="Aldose_1/G6P_1-epimerase"/>
</dbReference>
<feature type="binding site" evidence="10">
    <location>
        <position position="251"/>
    </location>
    <ligand>
        <name>beta-D-galactose</name>
        <dbReference type="ChEBI" id="CHEBI:27667"/>
    </ligand>
</feature>
<dbReference type="InterPro" id="IPR018052">
    <property type="entry name" value="Ald1_epimerase_CS"/>
</dbReference>
<feature type="binding site" evidence="11">
    <location>
        <begin position="179"/>
        <end position="181"/>
    </location>
    <ligand>
        <name>beta-D-galactose</name>
        <dbReference type="ChEBI" id="CHEBI:27667"/>
    </ligand>
</feature>
<evidence type="ECO:0000256" key="11">
    <source>
        <dbReference type="PIRSR" id="PIRSR005096-3"/>
    </source>
</evidence>
<dbReference type="Gene3D" id="2.70.98.10">
    <property type="match status" value="1"/>
</dbReference>
<organism evidence="12 13">
    <name type="scientific">Hominiventricola filiformis</name>
    <dbReference type="NCBI Taxonomy" id="2885352"/>
    <lineage>
        <taxon>Bacteria</taxon>
        <taxon>Bacillati</taxon>
        <taxon>Bacillota</taxon>
        <taxon>Clostridia</taxon>
        <taxon>Lachnospirales</taxon>
        <taxon>Lachnospiraceae</taxon>
        <taxon>Hominiventricola</taxon>
    </lineage>
</organism>
<evidence type="ECO:0000256" key="9">
    <source>
        <dbReference type="PIRSR" id="PIRSR005096-1"/>
    </source>
</evidence>
<dbReference type="Pfam" id="PF01263">
    <property type="entry name" value="Aldose_epim"/>
    <property type="match status" value="1"/>
</dbReference>
<dbReference type="SUPFAM" id="SSF74650">
    <property type="entry name" value="Galactose mutarotase-like"/>
    <property type="match status" value="1"/>
</dbReference>
<comment type="catalytic activity">
    <reaction evidence="1 8">
        <text>alpha-D-glucose = beta-D-glucose</text>
        <dbReference type="Rhea" id="RHEA:10264"/>
        <dbReference type="ChEBI" id="CHEBI:15903"/>
        <dbReference type="ChEBI" id="CHEBI:17925"/>
        <dbReference type="EC" id="5.1.3.3"/>
    </reaction>
</comment>
<proteinExistence type="inferred from homology"/>
<evidence type="ECO:0000256" key="5">
    <source>
        <dbReference type="ARBA" id="ARBA00014165"/>
    </source>
</evidence>
<evidence type="ECO:0000256" key="8">
    <source>
        <dbReference type="PIRNR" id="PIRNR005096"/>
    </source>
</evidence>
<dbReference type="InterPro" id="IPR015443">
    <property type="entry name" value="Aldose_1-epimerase"/>
</dbReference>
<dbReference type="GO" id="GO:0004034">
    <property type="term" value="F:aldose 1-epimerase activity"/>
    <property type="evidence" value="ECO:0007669"/>
    <property type="project" value="UniProtKB-EC"/>
</dbReference>
<dbReference type="GO" id="GO:0033499">
    <property type="term" value="P:galactose catabolic process via UDP-galactose, Leloir pathway"/>
    <property type="evidence" value="ECO:0007669"/>
    <property type="project" value="TreeGrafter"/>
</dbReference>
<feature type="active site" description="Proton donor" evidence="9">
    <location>
        <position position="179"/>
    </location>
</feature>
<evidence type="ECO:0000256" key="6">
    <source>
        <dbReference type="ARBA" id="ARBA00023235"/>
    </source>
</evidence>
<name>A0AAE3DD16_9FIRM</name>
<dbReference type="PANTHER" id="PTHR10091">
    <property type="entry name" value="ALDOSE-1-EPIMERASE"/>
    <property type="match status" value="1"/>
</dbReference>
<evidence type="ECO:0000256" key="10">
    <source>
        <dbReference type="PIRSR" id="PIRSR005096-2"/>
    </source>
</evidence>
<evidence type="ECO:0000313" key="13">
    <source>
        <dbReference type="Proteomes" id="UP001198220"/>
    </source>
</evidence>
<evidence type="ECO:0000256" key="7">
    <source>
        <dbReference type="ARBA" id="ARBA00023277"/>
    </source>
</evidence>
<evidence type="ECO:0000256" key="2">
    <source>
        <dbReference type="ARBA" id="ARBA00005028"/>
    </source>
</evidence>
<keyword evidence="13" id="KW-1185">Reference proteome</keyword>
<evidence type="ECO:0000313" key="12">
    <source>
        <dbReference type="EMBL" id="MCC2127341.1"/>
    </source>
</evidence>
<dbReference type="NCBIfam" id="NF008277">
    <property type="entry name" value="PRK11055.1"/>
    <property type="match status" value="1"/>
</dbReference>
<dbReference type="PROSITE" id="PS00545">
    <property type="entry name" value="ALDOSE_1_EPIMERASE"/>
    <property type="match status" value="1"/>
</dbReference>
<dbReference type="GO" id="GO:0030246">
    <property type="term" value="F:carbohydrate binding"/>
    <property type="evidence" value="ECO:0007669"/>
    <property type="project" value="InterPro"/>
</dbReference>
<reference evidence="12 13" key="1">
    <citation type="submission" date="2021-10" db="EMBL/GenBank/DDBJ databases">
        <title>Anaerobic single-cell dispensing facilitates the cultivation of human gut bacteria.</title>
        <authorList>
            <person name="Afrizal A."/>
        </authorList>
    </citation>
    <scope>NUCLEOTIDE SEQUENCE [LARGE SCALE GENOMIC DNA]</scope>
    <source>
        <strain evidence="12 13">CLA-AA-H276</strain>
    </source>
</reference>
<comment type="similarity">
    <text evidence="3 8">Belongs to the aldose epimerase family.</text>
</comment>
<dbReference type="GO" id="GO:0006006">
    <property type="term" value="P:glucose metabolic process"/>
    <property type="evidence" value="ECO:0007669"/>
    <property type="project" value="TreeGrafter"/>
</dbReference>
<sequence>MSISKKSFGVTKDGKETFLYTISNKNGMKAAVSNFGAILVQLIVPDKKGGVRDVVLGFDSVAGYEGNDCFFGSTIGRNANRIGGAEFELDGTIVHLAANENGNNLHTDFDHGFHKAVWNAELLEEENAVRFSYHSPDGENGFPGNLDIKVTYTLQEDNAIRIDYDGVSDKKTVINVTNHSYFNLNGHDSGSICDERVMIQADAFTELGAGSIPTGRILQVEGTPMDLRSGKRVGDEIDADFGQLTLTGGYDHNWVLQNHGNLEKVAQVEDDASGIVMDAYTDLPGVQFYAGNFITPQKGKDGVSYGNRQALCLEMQYFPDSIHHPEFPQPVFDAGQHYHASAIYKFR</sequence>
<dbReference type="RefSeq" id="WP_308460020.1">
    <property type="nucleotide sequence ID" value="NZ_JAJEPS010000019.1"/>
</dbReference>
<evidence type="ECO:0000256" key="3">
    <source>
        <dbReference type="ARBA" id="ARBA00006206"/>
    </source>
</evidence>
<dbReference type="InterPro" id="IPR047215">
    <property type="entry name" value="Galactose_mutarotase-like"/>
</dbReference>
<dbReference type="InterPro" id="IPR014718">
    <property type="entry name" value="GH-type_carb-bd"/>
</dbReference>